<keyword evidence="10" id="KW-1185">Reference proteome</keyword>
<evidence type="ECO:0000256" key="4">
    <source>
        <dbReference type="ARBA" id="ARBA00022679"/>
    </source>
</evidence>
<gene>
    <name evidence="9" type="ORF">ISF6_0588</name>
</gene>
<evidence type="ECO:0000256" key="5">
    <source>
        <dbReference type="ARBA" id="ARBA00022777"/>
    </source>
</evidence>
<comment type="caution">
    <text evidence="9">The sequence shown here is derived from an EMBL/GenBank/DDBJ whole genome shotgun (WGS) entry which is preliminary data.</text>
</comment>
<dbReference type="PANTHER" id="PTHR45436:SF5">
    <property type="entry name" value="SENSOR HISTIDINE KINASE TRCS"/>
    <property type="match status" value="1"/>
</dbReference>
<evidence type="ECO:0000256" key="1">
    <source>
        <dbReference type="ARBA" id="ARBA00000085"/>
    </source>
</evidence>
<evidence type="ECO:0000256" key="6">
    <source>
        <dbReference type="ARBA" id="ARBA00023012"/>
    </source>
</evidence>
<dbReference type="PROSITE" id="PS50885">
    <property type="entry name" value="HAMP"/>
    <property type="match status" value="1"/>
</dbReference>
<dbReference type="InterPro" id="IPR021796">
    <property type="entry name" value="Tll0287-like_dom"/>
</dbReference>
<dbReference type="PANTHER" id="PTHR45436">
    <property type="entry name" value="SENSOR HISTIDINE KINASE YKOH"/>
    <property type="match status" value="1"/>
</dbReference>
<dbReference type="EMBL" id="BBYR01000013">
    <property type="protein sequence ID" value="GAP35023.1"/>
    <property type="molecule type" value="Genomic_DNA"/>
</dbReference>
<accession>A0A0K8NXB9</accession>
<dbReference type="Pfam" id="PF00672">
    <property type="entry name" value="HAMP"/>
    <property type="match status" value="1"/>
</dbReference>
<dbReference type="Pfam" id="PF11845">
    <property type="entry name" value="Tll0287-like"/>
    <property type="match status" value="1"/>
</dbReference>
<comment type="catalytic activity">
    <reaction evidence="1">
        <text>ATP + protein L-histidine = ADP + protein N-phospho-L-histidine.</text>
        <dbReference type="EC" id="2.7.13.3"/>
    </reaction>
</comment>
<keyword evidence="7" id="KW-1133">Transmembrane helix</keyword>
<keyword evidence="3" id="KW-0597">Phosphoprotein</keyword>
<dbReference type="AlphaFoldDB" id="A0A0K8NXB9"/>
<feature type="domain" description="HAMP" evidence="8">
    <location>
        <begin position="233"/>
        <end position="286"/>
    </location>
</feature>
<feature type="transmembrane region" description="Helical" evidence="7">
    <location>
        <begin position="208"/>
        <end position="232"/>
    </location>
</feature>
<dbReference type="GO" id="GO:0000160">
    <property type="term" value="P:phosphorelay signal transduction system"/>
    <property type="evidence" value="ECO:0007669"/>
    <property type="project" value="UniProtKB-KW"/>
</dbReference>
<keyword evidence="7" id="KW-0472">Membrane</keyword>
<proteinExistence type="predicted"/>
<dbReference type="CDD" id="cd06225">
    <property type="entry name" value="HAMP"/>
    <property type="match status" value="1"/>
</dbReference>
<keyword evidence="5" id="KW-0418">Kinase</keyword>
<protein>
    <recommendedName>
        <fullName evidence="2">histidine kinase</fullName>
        <ecNumber evidence="2">2.7.13.3</ecNumber>
    </recommendedName>
</protein>
<keyword evidence="7" id="KW-0812">Transmembrane</keyword>
<dbReference type="GO" id="GO:0004673">
    <property type="term" value="F:protein histidine kinase activity"/>
    <property type="evidence" value="ECO:0007669"/>
    <property type="project" value="UniProtKB-EC"/>
</dbReference>
<evidence type="ECO:0000259" key="8">
    <source>
        <dbReference type="PROSITE" id="PS50885"/>
    </source>
</evidence>
<dbReference type="Gene3D" id="6.10.340.10">
    <property type="match status" value="1"/>
</dbReference>
<organism evidence="9 10">
    <name type="scientific">Piscinibacter sakaiensis</name>
    <name type="common">Ideonella sakaiensis</name>
    <dbReference type="NCBI Taxonomy" id="1547922"/>
    <lineage>
        <taxon>Bacteria</taxon>
        <taxon>Pseudomonadati</taxon>
        <taxon>Pseudomonadota</taxon>
        <taxon>Betaproteobacteria</taxon>
        <taxon>Burkholderiales</taxon>
        <taxon>Sphaerotilaceae</taxon>
        <taxon>Piscinibacter</taxon>
    </lineage>
</organism>
<dbReference type="OrthoDB" id="114218at2"/>
<sequence>MRLLLKFNLVFLLVFVIGLAVSGTIARSLLQREAEAEVLDRARLLMEKAMVVSSYTAQQIAPLLATQMKYSFLPQSVPAYSSFEVLNALQKTYPDYTYKPAMLNPTNPRDRAVDWEEDVIQRFRRGGDVKEFIGTRETPGGPALYIARPIKITNPACLQCHSTPAAAPQPLVEKYGPGNGFGWSLNETVGAQVVSVPMTLPLARADKAFAVVMAMLAGVFLLIGLALNLMLYKLVLQPVRRLAALSDRVSLGELDAPEFEVRSKDEIGVLAESFGRMRKSLVHAMKMLES</sequence>
<keyword evidence="6" id="KW-0902">Two-component regulatory system</keyword>
<evidence type="ECO:0000313" key="10">
    <source>
        <dbReference type="Proteomes" id="UP000037660"/>
    </source>
</evidence>
<dbReference type="GO" id="GO:0005886">
    <property type="term" value="C:plasma membrane"/>
    <property type="evidence" value="ECO:0007669"/>
    <property type="project" value="TreeGrafter"/>
</dbReference>
<dbReference type="InterPro" id="IPR003660">
    <property type="entry name" value="HAMP_dom"/>
</dbReference>
<reference evidence="9 10" key="2">
    <citation type="journal article" date="2016" name="Science">
        <title>A bacterium that degrades and assimilates poly(ethylene terephthalate).</title>
        <authorList>
            <person name="Yoshida S."/>
            <person name="Hiraga K."/>
            <person name="Takehana T."/>
            <person name="Taniguchi I."/>
            <person name="Yamaji H."/>
            <person name="Maeda Y."/>
            <person name="Toyohara K."/>
            <person name="Miyamoto K."/>
            <person name="Kimura Y."/>
            <person name="Oda K."/>
        </authorList>
    </citation>
    <scope>NUCLEOTIDE SEQUENCE [LARGE SCALE GENOMIC DNA]</scope>
    <source>
        <strain evidence="10">NBRC 110686 / TISTR 2288 / 201-F6</strain>
    </source>
</reference>
<keyword evidence="4" id="KW-0808">Transferase</keyword>
<dbReference type="SMART" id="SM00304">
    <property type="entry name" value="HAMP"/>
    <property type="match status" value="1"/>
</dbReference>
<name>A0A0K8NXB9_PISS1</name>
<dbReference type="InterPro" id="IPR050428">
    <property type="entry name" value="TCS_sensor_his_kinase"/>
</dbReference>
<dbReference type="SUPFAM" id="SSF158472">
    <property type="entry name" value="HAMP domain-like"/>
    <property type="match status" value="1"/>
</dbReference>
<dbReference type="RefSeq" id="WP_054019109.1">
    <property type="nucleotide sequence ID" value="NZ_BBYR01000013.1"/>
</dbReference>
<reference evidence="10" key="1">
    <citation type="submission" date="2015-07" db="EMBL/GenBank/DDBJ databases">
        <title>Discovery of a poly(ethylene terephthalate assimilation.</title>
        <authorList>
            <person name="Yoshida S."/>
            <person name="Hiraga K."/>
            <person name="Takehana T."/>
            <person name="Taniguchi I."/>
            <person name="Yamaji H."/>
            <person name="Maeda Y."/>
            <person name="Toyohara K."/>
            <person name="Miyamoto K."/>
            <person name="Kimura Y."/>
            <person name="Oda K."/>
        </authorList>
    </citation>
    <scope>NUCLEOTIDE SEQUENCE [LARGE SCALE GENOMIC DNA]</scope>
    <source>
        <strain evidence="10">NBRC 110686 / TISTR 2288 / 201-F6</strain>
    </source>
</reference>
<evidence type="ECO:0000256" key="3">
    <source>
        <dbReference type="ARBA" id="ARBA00022553"/>
    </source>
</evidence>
<dbReference type="Proteomes" id="UP000037660">
    <property type="component" value="Unassembled WGS sequence"/>
</dbReference>
<evidence type="ECO:0000256" key="7">
    <source>
        <dbReference type="SAM" id="Phobius"/>
    </source>
</evidence>
<evidence type="ECO:0000256" key="2">
    <source>
        <dbReference type="ARBA" id="ARBA00012438"/>
    </source>
</evidence>
<dbReference type="STRING" id="1547922.ISF6_0588"/>
<evidence type="ECO:0000313" key="9">
    <source>
        <dbReference type="EMBL" id="GAP35023.1"/>
    </source>
</evidence>
<dbReference type="EC" id="2.7.13.3" evidence="2"/>